<accession>A0ABW3HQG9</accession>
<organism evidence="1 2">
    <name type="scientific">Paenibacillus chungangensis</name>
    <dbReference type="NCBI Taxonomy" id="696535"/>
    <lineage>
        <taxon>Bacteria</taxon>
        <taxon>Bacillati</taxon>
        <taxon>Bacillota</taxon>
        <taxon>Bacilli</taxon>
        <taxon>Bacillales</taxon>
        <taxon>Paenibacillaceae</taxon>
        <taxon>Paenibacillus</taxon>
    </lineage>
</organism>
<protein>
    <recommendedName>
        <fullName evidence="3">Sporulation protein YunB</fullName>
    </recommendedName>
</protein>
<dbReference type="Proteomes" id="UP001596989">
    <property type="component" value="Unassembled WGS sequence"/>
</dbReference>
<dbReference type="RefSeq" id="WP_377564034.1">
    <property type="nucleotide sequence ID" value="NZ_JBHTJZ010000011.1"/>
</dbReference>
<comment type="caution">
    <text evidence="1">The sequence shown here is derived from an EMBL/GenBank/DDBJ whole genome shotgun (WGS) entry which is preliminary data.</text>
</comment>
<reference evidence="2" key="1">
    <citation type="journal article" date="2019" name="Int. J. Syst. Evol. Microbiol.">
        <title>The Global Catalogue of Microorganisms (GCM) 10K type strain sequencing project: providing services to taxonomists for standard genome sequencing and annotation.</title>
        <authorList>
            <consortium name="The Broad Institute Genomics Platform"/>
            <consortium name="The Broad Institute Genome Sequencing Center for Infectious Disease"/>
            <person name="Wu L."/>
            <person name="Ma J."/>
        </authorList>
    </citation>
    <scope>NUCLEOTIDE SEQUENCE [LARGE SCALE GENOMIC DNA]</scope>
    <source>
        <strain evidence="2">CCUG 59129</strain>
    </source>
</reference>
<evidence type="ECO:0000313" key="2">
    <source>
        <dbReference type="Proteomes" id="UP001596989"/>
    </source>
</evidence>
<sequence>MRAIKRIWWSVVILALLISGAAWGAVAYIAPERELDFQLENEKVDVKEKALHMVKRMKPELVLTESEVNDLIKLGMEKEMGEHVQIKGVDFQLEKDRLIGDINVMYRERIPVGVRVEYEVDWREPNLVLRPAILSLKAINLPLHYLETVSIPLDLPTGETFGVEGVRMEKDRLLVLFDIKFPFQRK</sequence>
<name>A0ABW3HQG9_9BACL</name>
<evidence type="ECO:0000313" key="1">
    <source>
        <dbReference type="EMBL" id="MFD0959776.1"/>
    </source>
</evidence>
<gene>
    <name evidence="1" type="ORF">ACFQ2I_10280</name>
</gene>
<keyword evidence="2" id="KW-1185">Reference proteome</keyword>
<dbReference type="EMBL" id="JBHTJZ010000011">
    <property type="protein sequence ID" value="MFD0959776.1"/>
    <property type="molecule type" value="Genomic_DNA"/>
</dbReference>
<evidence type="ECO:0008006" key="3">
    <source>
        <dbReference type="Google" id="ProtNLM"/>
    </source>
</evidence>
<proteinExistence type="predicted"/>